<dbReference type="Proteomes" id="UP000076842">
    <property type="component" value="Unassembled WGS sequence"/>
</dbReference>
<dbReference type="InParanoid" id="A0A165DCK4"/>
<dbReference type="Gene3D" id="3.30.450.150">
    <property type="entry name" value="Haem-degrading domain"/>
    <property type="match status" value="1"/>
</dbReference>
<dbReference type="FunCoup" id="A0A165DCK4">
    <property type="interactions" value="8"/>
</dbReference>
<sequence length="171" mass="18733">MPLSGTAEEAKKLVPEIEAQELKLRFSKFDTEVAWTVGNAIRAKFLANSAWKDKGIVVHISTYTGHNIFTCAVGKESATNPGNWVWIEGKKNVVKRFNHSSFFVGRNLVSAGRVPEDTLPFPEFAAHGGAFPVWIKGAPIAPVGTIIVSGLQQDEDHQIIVDVLEELLPNL</sequence>
<keyword evidence="2" id="KW-1185">Reference proteome</keyword>
<dbReference type="OrthoDB" id="2209940at2759"/>
<reference evidence="1 2" key="1">
    <citation type="journal article" date="2016" name="Mol. Biol. Evol.">
        <title>Comparative Genomics of Early-Diverging Mushroom-Forming Fungi Provides Insights into the Origins of Lignocellulose Decay Capabilities.</title>
        <authorList>
            <person name="Nagy L.G."/>
            <person name="Riley R."/>
            <person name="Tritt A."/>
            <person name="Adam C."/>
            <person name="Daum C."/>
            <person name="Floudas D."/>
            <person name="Sun H."/>
            <person name="Yadav J.S."/>
            <person name="Pangilinan J."/>
            <person name="Larsson K.H."/>
            <person name="Matsuura K."/>
            <person name="Barry K."/>
            <person name="Labutti K."/>
            <person name="Kuo R."/>
            <person name="Ohm R.A."/>
            <person name="Bhattacharya S.S."/>
            <person name="Shirouzu T."/>
            <person name="Yoshinaga Y."/>
            <person name="Martin F.M."/>
            <person name="Grigoriev I.V."/>
            <person name="Hibbett D.S."/>
        </authorList>
    </citation>
    <scope>NUCLEOTIDE SEQUENCE [LARGE SCALE GENOMIC DNA]</scope>
    <source>
        <strain evidence="1 2">HHB12733</strain>
    </source>
</reference>
<dbReference type="PANTHER" id="PTHR28255">
    <property type="match status" value="1"/>
</dbReference>
<dbReference type="GO" id="GO:0006620">
    <property type="term" value="P:post-translational protein targeting to endoplasmic reticulum membrane"/>
    <property type="evidence" value="ECO:0007669"/>
    <property type="project" value="TreeGrafter"/>
</dbReference>
<dbReference type="InterPro" id="IPR010371">
    <property type="entry name" value="YBR137W-like"/>
</dbReference>
<dbReference type="AlphaFoldDB" id="A0A165DCK4"/>
<evidence type="ECO:0000313" key="2">
    <source>
        <dbReference type="Proteomes" id="UP000076842"/>
    </source>
</evidence>
<accession>A0A165DCK4</accession>
<dbReference type="SUPFAM" id="SSF143744">
    <property type="entry name" value="GlcG-like"/>
    <property type="match status" value="1"/>
</dbReference>
<name>A0A165DCK4_9BASI</name>
<dbReference type="GO" id="GO:0072380">
    <property type="term" value="C:TRC complex"/>
    <property type="evidence" value="ECO:0007669"/>
    <property type="project" value="TreeGrafter"/>
</dbReference>
<protein>
    <recommendedName>
        <fullName evidence="3">DUF336-domain-containing protein</fullName>
    </recommendedName>
</protein>
<dbReference type="InterPro" id="IPR038084">
    <property type="entry name" value="PduO/GlcC-like_sf"/>
</dbReference>
<dbReference type="EMBL" id="KV424064">
    <property type="protein sequence ID" value="KZT52507.1"/>
    <property type="molecule type" value="Genomic_DNA"/>
</dbReference>
<organism evidence="1 2">
    <name type="scientific">Calocera cornea HHB12733</name>
    <dbReference type="NCBI Taxonomy" id="1353952"/>
    <lineage>
        <taxon>Eukaryota</taxon>
        <taxon>Fungi</taxon>
        <taxon>Dikarya</taxon>
        <taxon>Basidiomycota</taxon>
        <taxon>Agaricomycotina</taxon>
        <taxon>Dacrymycetes</taxon>
        <taxon>Dacrymycetales</taxon>
        <taxon>Dacrymycetaceae</taxon>
        <taxon>Calocera</taxon>
    </lineage>
</organism>
<dbReference type="PANTHER" id="PTHR28255:SF1">
    <property type="entry name" value="UPF0303 PROTEIN YBR137W"/>
    <property type="match status" value="1"/>
</dbReference>
<gene>
    <name evidence="1" type="ORF">CALCODRAFT_487081</name>
</gene>
<evidence type="ECO:0000313" key="1">
    <source>
        <dbReference type="EMBL" id="KZT52507.1"/>
    </source>
</evidence>
<dbReference type="Pfam" id="PF03928">
    <property type="entry name" value="HbpS-like"/>
    <property type="match status" value="1"/>
</dbReference>
<evidence type="ECO:0008006" key="3">
    <source>
        <dbReference type="Google" id="ProtNLM"/>
    </source>
</evidence>
<dbReference type="InterPro" id="IPR005624">
    <property type="entry name" value="PduO/GlcC-like"/>
</dbReference>
<proteinExistence type="predicted"/>